<keyword evidence="2" id="KW-0732">Signal</keyword>
<dbReference type="GO" id="GO:0043190">
    <property type="term" value="C:ATP-binding cassette (ABC) transporter complex"/>
    <property type="evidence" value="ECO:0007669"/>
    <property type="project" value="InterPro"/>
</dbReference>
<organism evidence="4 5">
    <name type="scientific">Caballeronia mineralivorans PML1(12)</name>
    <dbReference type="NCBI Taxonomy" id="908627"/>
    <lineage>
        <taxon>Bacteria</taxon>
        <taxon>Pseudomonadati</taxon>
        <taxon>Pseudomonadota</taxon>
        <taxon>Betaproteobacteria</taxon>
        <taxon>Burkholderiales</taxon>
        <taxon>Burkholderiaceae</taxon>
        <taxon>Caballeronia</taxon>
    </lineage>
</organism>
<dbReference type="RefSeq" id="WP_047845616.1">
    <property type="nucleotide sequence ID" value="NZ_AEJF01000051.1"/>
</dbReference>
<dbReference type="Gene3D" id="3.10.105.10">
    <property type="entry name" value="Dipeptide-binding Protein, Domain 3"/>
    <property type="match status" value="1"/>
</dbReference>
<feature type="domain" description="Solute-binding protein family 5" evidence="3">
    <location>
        <begin position="80"/>
        <end position="448"/>
    </location>
</feature>
<evidence type="ECO:0000313" key="4">
    <source>
        <dbReference type="EMBL" id="KLU27164.1"/>
    </source>
</evidence>
<dbReference type="PANTHER" id="PTHR30290">
    <property type="entry name" value="PERIPLASMIC BINDING COMPONENT OF ABC TRANSPORTER"/>
    <property type="match status" value="1"/>
</dbReference>
<dbReference type="GO" id="GO:1904680">
    <property type="term" value="F:peptide transmembrane transporter activity"/>
    <property type="evidence" value="ECO:0007669"/>
    <property type="project" value="TreeGrafter"/>
</dbReference>
<dbReference type="InterPro" id="IPR039424">
    <property type="entry name" value="SBP_5"/>
</dbReference>
<evidence type="ECO:0000256" key="2">
    <source>
        <dbReference type="ARBA" id="ARBA00022729"/>
    </source>
</evidence>
<dbReference type="GO" id="GO:0030288">
    <property type="term" value="C:outer membrane-bounded periplasmic space"/>
    <property type="evidence" value="ECO:0007669"/>
    <property type="project" value="UniProtKB-ARBA"/>
</dbReference>
<dbReference type="EMBL" id="AEJF01000051">
    <property type="protein sequence ID" value="KLU27164.1"/>
    <property type="molecule type" value="Genomic_DNA"/>
</dbReference>
<dbReference type="CDD" id="cd00995">
    <property type="entry name" value="PBP2_NikA_DppA_OppA_like"/>
    <property type="match status" value="1"/>
</dbReference>
<dbReference type="PIRSF" id="PIRSF002741">
    <property type="entry name" value="MppA"/>
    <property type="match status" value="1"/>
</dbReference>
<evidence type="ECO:0000256" key="1">
    <source>
        <dbReference type="ARBA" id="ARBA00005695"/>
    </source>
</evidence>
<accession>A0A0J1D362</accession>
<proteinExistence type="inferred from homology"/>
<dbReference type="InterPro" id="IPR030678">
    <property type="entry name" value="Peptide/Ni-bd"/>
</dbReference>
<sequence>MKRELMMGIIVTIIGLLGGTPSLSIAQKNGGTLHAVLRDNPPSASIQEETTSSTLVPFMPVFNNLVVFDQLARVSEPANIKPDLADSWRWTDGGKRLTFELHAGVKWHDGVPFTSADVKCTWDTIRGVRDAGWRKNPRKPWYSNLEDVVADGDLSVTFVLKRPQPSFLSFLASGFSPVYPCHVDGQTMRSHPIGTGPFKLAEYRRNQIVRLVRNPDYFKKGKPYLDEIDYRLIANSGTRLLAFVSQRTDITYPDINPDDEKNIRLQQPAAICDLAPAFNVGQLIYNPSDVTLRNPQLRKAIALAIDRKSLATVVSKGRAAATGVMMVPPEGAWGLSGEQIKSAPGFAPDVEANRREAQALMKQLGYGSDRHLSLSMMVVNRTGHITPATLLADQLRRIYIDVTLDPVDIGVWTQRETRRADYQLKMWSSAPALDDPDAILLEQLSCRSSRNYSDYCDPVTQAMIEKQSATADPQRRKELVNAIDLRVAEQGARPVLYTSYTGFCRYPFVHGAIRATNSLYNTYRYEDVWLGR</sequence>
<evidence type="ECO:0000313" key="5">
    <source>
        <dbReference type="Proteomes" id="UP000035963"/>
    </source>
</evidence>
<dbReference type="PANTHER" id="PTHR30290:SF38">
    <property type="entry name" value="D,D-DIPEPTIDE-BINDING PERIPLASMIC PROTEIN DDPA-RELATED"/>
    <property type="match status" value="1"/>
</dbReference>
<dbReference type="SUPFAM" id="SSF53850">
    <property type="entry name" value="Periplasmic binding protein-like II"/>
    <property type="match status" value="1"/>
</dbReference>
<dbReference type="Pfam" id="PF00496">
    <property type="entry name" value="SBP_bac_5"/>
    <property type="match status" value="1"/>
</dbReference>
<dbReference type="OrthoDB" id="9801799at2"/>
<reference evidence="4 5" key="1">
    <citation type="journal article" date="2015" name="Genome Announc.">
        <title>Draft Genome Sequence of Burkholderia sp. Strain PML1(12), an Ectomycorrhizosphere-Inhabiting Bacterium with Effective Mineral-Weathering Ability.</title>
        <authorList>
            <person name="Uroz S."/>
            <person name="Oger P."/>
        </authorList>
    </citation>
    <scope>NUCLEOTIDE SEQUENCE [LARGE SCALE GENOMIC DNA]</scope>
    <source>
        <strain evidence="5">PML1(12)</strain>
    </source>
</reference>
<dbReference type="GO" id="GO:0015833">
    <property type="term" value="P:peptide transport"/>
    <property type="evidence" value="ECO:0007669"/>
    <property type="project" value="TreeGrafter"/>
</dbReference>
<protein>
    <recommendedName>
        <fullName evidence="3">Solute-binding protein family 5 domain-containing protein</fullName>
    </recommendedName>
</protein>
<comment type="similarity">
    <text evidence="1">Belongs to the bacterial solute-binding protein 5 family.</text>
</comment>
<name>A0A0J1D362_9BURK</name>
<comment type="caution">
    <text evidence="4">The sequence shown here is derived from an EMBL/GenBank/DDBJ whole genome shotgun (WGS) entry which is preliminary data.</text>
</comment>
<dbReference type="AlphaFoldDB" id="A0A0J1D362"/>
<evidence type="ECO:0000259" key="3">
    <source>
        <dbReference type="Pfam" id="PF00496"/>
    </source>
</evidence>
<dbReference type="InterPro" id="IPR000914">
    <property type="entry name" value="SBP_5_dom"/>
</dbReference>
<keyword evidence="5" id="KW-1185">Reference proteome</keyword>
<dbReference type="Proteomes" id="UP000035963">
    <property type="component" value="Unassembled WGS sequence"/>
</dbReference>
<dbReference type="Gene3D" id="3.40.190.10">
    <property type="entry name" value="Periplasmic binding protein-like II"/>
    <property type="match status" value="1"/>
</dbReference>
<dbReference type="PATRIC" id="fig|908627.4.peg.1232"/>
<gene>
    <name evidence="4" type="ORF">EOS_05585</name>
</gene>